<dbReference type="PROSITE" id="PS00211">
    <property type="entry name" value="ABC_TRANSPORTER_1"/>
    <property type="match status" value="1"/>
</dbReference>
<dbReference type="InterPro" id="IPR003439">
    <property type="entry name" value="ABC_transporter-like_ATP-bd"/>
</dbReference>
<feature type="domain" description="ABC transporter" evidence="5">
    <location>
        <begin position="8"/>
        <end position="234"/>
    </location>
</feature>
<dbReference type="GO" id="GO:0016887">
    <property type="term" value="F:ATP hydrolysis activity"/>
    <property type="evidence" value="ECO:0007669"/>
    <property type="project" value="InterPro"/>
</dbReference>
<dbReference type="RefSeq" id="WP_186887401.1">
    <property type="nucleotide sequence ID" value="NZ_JACONZ010000002.1"/>
</dbReference>
<comment type="caution">
    <text evidence="6">The sequence shown here is derived from an EMBL/GenBank/DDBJ whole genome shotgun (WGS) entry which is preliminary data.</text>
</comment>
<evidence type="ECO:0000313" key="6">
    <source>
        <dbReference type="EMBL" id="MBC5581026.1"/>
    </source>
</evidence>
<dbReference type="Gene3D" id="3.40.50.300">
    <property type="entry name" value="P-loop containing nucleotide triphosphate hydrolases"/>
    <property type="match status" value="1"/>
</dbReference>
<evidence type="ECO:0000256" key="1">
    <source>
        <dbReference type="ARBA" id="ARBA00005417"/>
    </source>
</evidence>
<evidence type="ECO:0000313" key="7">
    <source>
        <dbReference type="Proteomes" id="UP000659630"/>
    </source>
</evidence>
<dbReference type="SUPFAM" id="SSF52540">
    <property type="entry name" value="P-loop containing nucleoside triphosphate hydrolases"/>
    <property type="match status" value="1"/>
</dbReference>
<keyword evidence="7" id="KW-1185">Reference proteome</keyword>
<keyword evidence="2" id="KW-0813">Transport</keyword>
<organism evidence="6 7">
    <name type="scientific">Anaerofilum hominis</name>
    <dbReference type="NCBI Taxonomy" id="2763016"/>
    <lineage>
        <taxon>Bacteria</taxon>
        <taxon>Bacillati</taxon>
        <taxon>Bacillota</taxon>
        <taxon>Clostridia</taxon>
        <taxon>Eubacteriales</taxon>
        <taxon>Oscillospiraceae</taxon>
        <taxon>Anaerofilum</taxon>
    </lineage>
</organism>
<dbReference type="InterPro" id="IPR027417">
    <property type="entry name" value="P-loop_NTPase"/>
</dbReference>
<name>A0A923I667_9FIRM</name>
<proteinExistence type="inferred from homology"/>
<evidence type="ECO:0000259" key="5">
    <source>
        <dbReference type="PROSITE" id="PS50893"/>
    </source>
</evidence>
<gene>
    <name evidence="6" type="ORF">H8S23_05870</name>
</gene>
<dbReference type="Pfam" id="PF00005">
    <property type="entry name" value="ABC_tran"/>
    <property type="match status" value="1"/>
</dbReference>
<dbReference type="InterPro" id="IPR003593">
    <property type="entry name" value="AAA+_ATPase"/>
</dbReference>
<dbReference type="SMART" id="SM00382">
    <property type="entry name" value="AAA"/>
    <property type="match status" value="1"/>
</dbReference>
<accession>A0A923I667</accession>
<evidence type="ECO:0000256" key="2">
    <source>
        <dbReference type="ARBA" id="ARBA00022448"/>
    </source>
</evidence>
<evidence type="ECO:0000256" key="3">
    <source>
        <dbReference type="ARBA" id="ARBA00022741"/>
    </source>
</evidence>
<dbReference type="AlphaFoldDB" id="A0A923I667"/>
<dbReference type="Proteomes" id="UP000659630">
    <property type="component" value="Unassembled WGS sequence"/>
</dbReference>
<keyword evidence="3" id="KW-0547">Nucleotide-binding</keyword>
<dbReference type="EMBL" id="JACONZ010000002">
    <property type="protein sequence ID" value="MBC5581026.1"/>
    <property type="molecule type" value="Genomic_DNA"/>
</dbReference>
<comment type="similarity">
    <text evidence="1">Belongs to the ABC transporter superfamily.</text>
</comment>
<dbReference type="PANTHER" id="PTHR43335">
    <property type="entry name" value="ABC TRANSPORTER, ATP-BINDING PROTEIN"/>
    <property type="match status" value="1"/>
</dbReference>
<dbReference type="PANTHER" id="PTHR43335:SF8">
    <property type="entry name" value="ABC TRANSPORTER, ATP-BINDING PROTEIN"/>
    <property type="match status" value="1"/>
</dbReference>
<keyword evidence="4 6" id="KW-0067">ATP-binding</keyword>
<sequence length="310" mass="33890">MAQGTAVFECAQLGKKYQGRAALKDVSLTQRQGKIYGLIGENGAGKTTLMKIIAGLAFPTGGTFALFGEAARLDAARQQCGFMIGSSGLNASMSAAENIELHGLIRGLKLTGPEVAELLGRVGLEDTKKKVRGYSLGMKQRLGIALAMIGYPAYLVLDEPVNGLDPLGIVEIRNMLRQLCGEKGMTILISSHNLPELFQTATDYILLHHGKVLEEISLPELEMKCKKYARVRTDEPERLLSALKSAFPEAEARQCPDGAIHIFNCGDRLTDLAGLFHQKRILIEEFALKQDTPEQYFLSRMRGENNVKPA</sequence>
<dbReference type="InterPro" id="IPR017871">
    <property type="entry name" value="ABC_transporter-like_CS"/>
</dbReference>
<reference evidence="6" key="1">
    <citation type="submission" date="2020-08" db="EMBL/GenBank/DDBJ databases">
        <title>Genome public.</title>
        <authorList>
            <person name="Liu C."/>
            <person name="Sun Q."/>
        </authorList>
    </citation>
    <scope>NUCLEOTIDE SEQUENCE</scope>
    <source>
        <strain evidence="6">BX8</strain>
    </source>
</reference>
<dbReference type="PROSITE" id="PS50893">
    <property type="entry name" value="ABC_TRANSPORTER_2"/>
    <property type="match status" value="1"/>
</dbReference>
<evidence type="ECO:0000256" key="4">
    <source>
        <dbReference type="ARBA" id="ARBA00022840"/>
    </source>
</evidence>
<dbReference type="GO" id="GO:0005524">
    <property type="term" value="F:ATP binding"/>
    <property type="evidence" value="ECO:0007669"/>
    <property type="project" value="UniProtKB-KW"/>
</dbReference>
<protein>
    <submittedName>
        <fullName evidence="6">ABC transporter ATP-binding protein</fullName>
    </submittedName>
</protein>